<dbReference type="Gene3D" id="3.40.190.10">
    <property type="entry name" value="Periplasmic binding protein-like II"/>
    <property type="match status" value="2"/>
</dbReference>
<evidence type="ECO:0000256" key="2">
    <source>
        <dbReference type="ARBA" id="ARBA00023015"/>
    </source>
</evidence>
<dbReference type="InterPro" id="IPR036390">
    <property type="entry name" value="WH_DNA-bd_sf"/>
</dbReference>
<feature type="domain" description="HTH lysR-type" evidence="5">
    <location>
        <begin position="6"/>
        <end position="63"/>
    </location>
</feature>
<dbReference type="PANTHER" id="PTHR30537">
    <property type="entry name" value="HTH-TYPE TRANSCRIPTIONAL REGULATOR"/>
    <property type="match status" value="1"/>
</dbReference>
<keyword evidence="2" id="KW-0805">Transcription regulation</keyword>
<evidence type="ECO:0000313" key="7">
    <source>
        <dbReference type="Proteomes" id="UP000186141"/>
    </source>
</evidence>
<evidence type="ECO:0000256" key="3">
    <source>
        <dbReference type="ARBA" id="ARBA00023125"/>
    </source>
</evidence>
<dbReference type="Gene3D" id="1.10.10.10">
    <property type="entry name" value="Winged helix-like DNA-binding domain superfamily/Winged helix DNA-binding domain"/>
    <property type="match status" value="1"/>
</dbReference>
<dbReference type="SUPFAM" id="SSF53850">
    <property type="entry name" value="Periplasmic binding protein-like II"/>
    <property type="match status" value="1"/>
</dbReference>
<protein>
    <submittedName>
        <fullName evidence="6">LysR family transcriptional regulator, glycine cleavage system transcriptional activator</fullName>
    </submittedName>
</protein>
<keyword evidence="4" id="KW-0804">Transcription</keyword>
<comment type="similarity">
    <text evidence="1">Belongs to the LysR transcriptional regulatory family.</text>
</comment>
<dbReference type="InterPro" id="IPR058163">
    <property type="entry name" value="LysR-type_TF_proteobact-type"/>
</dbReference>
<dbReference type="RefSeq" id="WP_076530394.1">
    <property type="nucleotide sequence ID" value="NZ_BMEH01000003.1"/>
</dbReference>
<dbReference type="GO" id="GO:0006351">
    <property type="term" value="P:DNA-templated transcription"/>
    <property type="evidence" value="ECO:0007669"/>
    <property type="project" value="TreeGrafter"/>
</dbReference>
<evidence type="ECO:0000313" key="6">
    <source>
        <dbReference type="EMBL" id="SIS92470.1"/>
    </source>
</evidence>
<dbReference type="OrthoDB" id="5297263at2"/>
<dbReference type="Pfam" id="PF00126">
    <property type="entry name" value="HTH_1"/>
    <property type="match status" value="1"/>
</dbReference>
<evidence type="ECO:0000259" key="5">
    <source>
        <dbReference type="PROSITE" id="PS50931"/>
    </source>
</evidence>
<reference evidence="6 7" key="1">
    <citation type="submission" date="2017-01" db="EMBL/GenBank/DDBJ databases">
        <authorList>
            <person name="Mah S.A."/>
            <person name="Swanson W.J."/>
            <person name="Moy G.W."/>
            <person name="Vacquier V.D."/>
        </authorList>
    </citation>
    <scope>NUCLEOTIDE SEQUENCE [LARGE SCALE GENOMIC DNA]</scope>
    <source>
        <strain evidence="6 7">DSM 26375</strain>
    </source>
</reference>
<accession>A0A1N7N2B6</accession>
<proteinExistence type="inferred from homology"/>
<name>A0A1N7N2B6_9RHOB</name>
<sequence>MTRRLPPLTALRAFESAARQLNFVRAGAELGVTPGAISHQVKQLEDWVGAPLFERKAHGVALTDRGRSFSRQLGAIFDQLAVAGFSARSTMPESEVLIRCQYSLAMRWLAPRMAQFHDAHPEIGIRISAMPHRWNVQDPVPDLAIYHNHTPSKDMQQELLLAGHLSVVCAPEFLRRLPPQPTPADLLKHPLIKVEFSEPGWSGDSWESWFYAAGMGSIPLRFSTTVNLTVLAIEASLAGAGFALIPNFLIEKELVQGLLVDPFQVHFPIRVPYVLMTSTASLDRPDVAIVRNWLLSRR</sequence>
<dbReference type="InterPro" id="IPR036388">
    <property type="entry name" value="WH-like_DNA-bd_sf"/>
</dbReference>
<keyword evidence="3" id="KW-0238">DNA-binding</keyword>
<dbReference type="STRING" id="1086013.SAMN05421774_10368"/>
<dbReference type="EMBL" id="FTOT01000003">
    <property type="protein sequence ID" value="SIS92470.1"/>
    <property type="molecule type" value="Genomic_DNA"/>
</dbReference>
<dbReference type="PANTHER" id="PTHR30537:SF74">
    <property type="entry name" value="HTH-TYPE TRANSCRIPTIONAL REGULATOR TRPI"/>
    <property type="match status" value="1"/>
</dbReference>
<dbReference type="InterPro" id="IPR005119">
    <property type="entry name" value="LysR_subst-bd"/>
</dbReference>
<dbReference type="PRINTS" id="PR00039">
    <property type="entry name" value="HTHLYSR"/>
</dbReference>
<evidence type="ECO:0000256" key="1">
    <source>
        <dbReference type="ARBA" id="ARBA00009437"/>
    </source>
</evidence>
<evidence type="ECO:0000256" key="4">
    <source>
        <dbReference type="ARBA" id="ARBA00023163"/>
    </source>
</evidence>
<dbReference type="Pfam" id="PF03466">
    <property type="entry name" value="LysR_substrate"/>
    <property type="match status" value="1"/>
</dbReference>
<dbReference type="GO" id="GO:0003700">
    <property type="term" value="F:DNA-binding transcription factor activity"/>
    <property type="evidence" value="ECO:0007669"/>
    <property type="project" value="InterPro"/>
</dbReference>
<dbReference type="InterPro" id="IPR000847">
    <property type="entry name" value="LysR_HTH_N"/>
</dbReference>
<dbReference type="Proteomes" id="UP000186141">
    <property type="component" value="Unassembled WGS sequence"/>
</dbReference>
<gene>
    <name evidence="6" type="ORF">SAMN05421774_10368</name>
</gene>
<dbReference type="SUPFAM" id="SSF46785">
    <property type="entry name" value="Winged helix' DNA-binding domain"/>
    <property type="match status" value="1"/>
</dbReference>
<dbReference type="AlphaFoldDB" id="A0A1N7N2B6"/>
<dbReference type="PROSITE" id="PS50931">
    <property type="entry name" value="HTH_LYSR"/>
    <property type="match status" value="1"/>
</dbReference>
<dbReference type="GO" id="GO:0043565">
    <property type="term" value="F:sequence-specific DNA binding"/>
    <property type="evidence" value="ECO:0007669"/>
    <property type="project" value="TreeGrafter"/>
</dbReference>
<keyword evidence="7" id="KW-1185">Reference proteome</keyword>
<organism evidence="6 7">
    <name type="scientific">Gemmobacter megaterium</name>
    <dbReference type="NCBI Taxonomy" id="1086013"/>
    <lineage>
        <taxon>Bacteria</taxon>
        <taxon>Pseudomonadati</taxon>
        <taxon>Pseudomonadota</taxon>
        <taxon>Alphaproteobacteria</taxon>
        <taxon>Rhodobacterales</taxon>
        <taxon>Paracoccaceae</taxon>
        <taxon>Gemmobacter</taxon>
    </lineage>
</organism>